<dbReference type="AlphaFoldDB" id="A0A0E3SRT8"/>
<dbReference type="HOGENOM" id="CLU_065520_3_1_2"/>
<keyword evidence="3" id="KW-0732">Signal</keyword>
<dbReference type="PANTHER" id="PTHR30632:SF0">
    <property type="entry name" value="SULFATE-BINDING PROTEIN"/>
    <property type="match status" value="1"/>
</dbReference>
<evidence type="ECO:0000256" key="2">
    <source>
        <dbReference type="ARBA" id="ARBA00022723"/>
    </source>
</evidence>
<dbReference type="PATRIC" id="fig|1434104.5.peg.1002"/>
<dbReference type="PANTHER" id="PTHR30632">
    <property type="entry name" value="MOLYBDATE-BINDING PERIPLASMIC PROTEIN"/>
    <property type="match status" value="1"/>
</dbReference>
<protein>
    <submittedName>
        <fullName evidence="4">Molybdenum ABC transporter, periplasmic molybdenum-binding protein ModA</fullName>
    </submittedName>
</protein>
<keyword evidence="2" id="KW-0479">Metal-binding</keyword>
<accession>A0A0E3SRT8</accession>
<dbReference type="RefSeq" id="WP_052721323.1">
    <property type="nucleotide sequence ID" value="NZ_CP009518.1"/>
</dbReference>
<dbReference type="NCBIfam" id="TIGR01256">
    <property type="entry name" value="modA"/>
    <property type="match status" value="1"/>
</dbReference>
<dbReference type="InterPro" id="IPR050682">
    <property type="entry name" value="ModA/WtpA"/>
</dbReference>
<organism evidence="4 5">
    <name type="scientific">Methanococcoides methylutens MM1</name>
    <dbReference type="NCBI Taxonomy" id="1434104"/>
    <lineage>
        <taxon>Archaea</taxon>
        <taxon>Methanobacteriati</taxon>
        <taxon>Methanobacteriota</taxon>
        <taxon>Stenosarchaea group</taxon>
        <taxon>Methanomicrobia</taxon>
        <taxon>Methanosarcinales</taxon>
        <taxon>Methanosarcinaceae</taxon>
        <taxon>Methanococcoides</taxon>
    </lineage>
</organism>
<dbReference type="PIRSF" id="PIRSF004846">
    <property type="entry name" value="ModA"/>
    <property type="match status" value="1"/>
</dbReference>
<dbReference type="Gene3D" id="3.40.190.10">
    <property type="entry name" value="Periplasmic binding protein-like II"/>
    <property type="match status" value="2"/>
</dbReference>
<dbReference type="InterPro" id="IPR041879">
    <property type="entry name" value="YvgL-like_PBP2"/>
</dbReference>
<dbReference type="GO" id="GO:0046872">
    <property type="term" value="F:metal ion binding"/>
    <property type="evidence" value="ECO:0007669"/>
    <property type="project" value="UniProtKB-KW"/>
</dbReference>
<name>A0A0E3SRT8_METMT</name>
<dbReference type="FunFam" id="3.40.190.10:FF:000035">
    <property type="entry name" value="Molybdate ABC transporter substrate-binding protein"/>
    <property type="match status" value="1"/>
</dbReference>
<proteinExistence type="predicted"/>
<evidence type="ECO:0000313" key="4">
    <source>
        <dbReference type="EMBL" id="AKB84977.1"/>
    </source>
</evidence>
<keyword evidence="5" id="KW-1185">Reference proteome</keyword>
<evidence type="ECO:0000313" key="5">
    <source>
        <dbReference type="Proteomes" id="UP000033048"/>
    </source>
</evidence>
<evidence type="ECO:0000256" key="1">
    <source>
        <dbReference type="ARBA" id="ARBA00022505"/>
    </source>
</evidence>
<dbReference type="Proteomes" id="UP000033048">
    <property type="component" value="Chromosome"/>
</dbReference>
<keyword evidence="1" id="KW-0500">Molybdenum</keyword>
<dbReference type="GO" id="GO:0030973">
    <property type="term" value="F:molybdate ion binding"/>
    <property type="evidence" value="ECO:0007669"/>
    <property type="project" value="TreeGrafter"/>
</dbReference>
<dbReference type="CDD" id="cd13537">
    <property type="entry name" value="PBP2_YvgL_like"/>
    <property type="match status" value="1"/>
</dbReference>
<dbReference type="GO" id="GO:0015689">
    <property type="term" value="P:molybdate ion transport"/>
    <property type="evidence" value="ECO:0007669"/>
    <property type="project" value="InterPro"/>
</dbReference>
<sequence>MEKNHLVIVIAAVVLVGAAVLVLMPSSQADESTEITVSAAASLTESFTEIEQEFEAQNPDVDVNINFAGSGSLRMQIEAGAPIDVFASASQKHMNLLEEEQLIDTATRQDFAENSLVMIVPASGEDDESSITTLDDLTGESVTKIAIGDPEVAPVGKYAKGSLEEAGFWDDVSGKLIYAESVKQVLVYVENGEVDAGFVYMTDAMTSDMDEIAIVAEIPTTTSISYPIAVVSSSTEKEASREFVDFVVSDEGKAIFEKYGFTVTYTN</sequence>
<dbReference type="GeneID" id="24893449"/>
<dbReference type="SUPFAM" id="SSF53850">
    <property type="entry name" value="Periplasmic binding protein-like II"/>
    <property type="match status" value="1"/>
</dbReference>
<dbReference type="OrthoDB" id="75920at2157"/>
<dbReference type="Pfam" id="PF13531">
    <property type="entry name" value="SBP_bac_11"/>
    <property type="match status" value="1"/>
</dbReference>
<dbReference type="STRING" id="1434104.MCMEM_0924"/>
<dbReference type="InterPro" id="IPR005950">
    <property type="entry name" value="ModA"/>
</dbReference>
<dbReference type="KEGG" id="mmet:MCMEM_0924"/>
<evidence type="ECO:0000256" key="3">
    <source>
        <dbReference type="ARBA" id="ARBA00022729"/>
    </source>
</evidence>
<dbReference type="EMBL" id="CP009518">
    <property type="protein sequence ID" value="AKB84977.1"/>
    <property type="molecule type" value="Genomic_DNA"/>
</dbReference>
<reference evidence="4 5" key="1">
    <citation type="submission" date="2014-07" db="EMBL/GenBank/DDBJ databases">
        <title>Methanogenic archaea and the global carbon cycle.</title>
        <authorList>
            <person name="Henriksen J.R."/>
            <person name="Luke J."/>
            <person name="Reinhart S."/>
            <person name="Benedict M.N."/>
            <person name="Youngblut N.D."/>
            <person name="Metcalf M.E."/>
            <person name="Whitaker R.J."/>
            <person name="Metcalf W.W."/>
        </authorList>
    </citation>
    <scope>NUCLEOTIDE SEQUENCE [LARGE SCALE GENOMIC DNA]</scope>
    <source>
        <strain evidence="4 5">MM1</strain>
    </source>
</reference>
<gene>
    <name evidence="4" type="ORF">MCMEM_0924</name>
</gene>